<evidence type="ECO:0000256" key="1">
    <source>
        <dbReference type="ARBA" id="ARBA00004141"/>
    </source>
</evidence>
<feature type="transmembrane region" description="Helical" evidence="5">
    <location>
        <begin position="69"/>
        <end position="89"/>
    </location>
</feature>
<feature type="transmembrane region" description="Helical" evidence="5">
    <location>
        <begin position="280"/>
        <end position="300"/>
    </location>
</feature>
<dbReference type="InterPro" id="IPR020846">
    <property type="entry name" value="MFS_dom"/>
</dbReference>
<evidence type="ECO:0000313" key="8">
    <source>
        <dbReference type="Proteomes" id="UP000838100"/>
    </source>
</evidence>
<name>A0ABM9ABH0_9GAMM</name>
<organism evidence="7 8">
    <name type="scientific">Sinobacterium norvegicum</name>
    <dbReference type="NCBI Taxonomy" id="1641715"/>
    <lineage>
        <taxon>Bacteria</taxon>
        <taxon>Pseudomonadati</taxon>
        <taxon>Pseudomonadota</taxon>
        <taxon>Gammaproteobacteria</taxon>
        <taxon>Cellvibrionales</taxon>
        <taxon>Spongiibacteraceae</taxon>
        <taxon>Sinobacterium</taxon>
    </lineage>
</organism>
<dbReference type="PRINTS" id="PR01035">
    <property type="entry name" value="TCRTETA"/>
</dbReference>
<protein>
    <submittedName>
        <fullName evidence="7">Tetracycline resistance protein, class B</fullName>
    </submittedName>
</protein>
<dbReference type="PROSITE" id="PS50850">
    <property type="entry name" value="MFS"/>
    <property type="match status" value="1"/>
</dbReference>
<proteinExistence type="predicted"/>
<keyword evidence="8" id="KW-1185">Reference proteome</keyword>
<feature type="transmembrane region" description="Helical" evidence="5">
    <location>
        <begin position="333"/>
        <end position="354"/>
    </location>
</feature>
<evidence type="ECO:0000259" key="6">
    <source>
        <dbReference type="PROSITE" id="PS50850"/>
    </source>
</evidence>
<feature type="transmembrane region" description="Helical" evidence="5">
    <location>
        <begin position="101"/>
        <end position="124"/>
    </location>
</feature>
<feature type="domain" description="Major facilitator superfamily (MFS) profile" evidence="6">
    <location>
        <begin position="19"/>
        <end position="419"/>
    </location>
</feature>
<feature type="transmembrane region" description="Helical" evidence="5">
    <location>
        <begin position="20"/>
        <end position="44"/>
    </location>
</feature>
<dbReference type="Proteomes" id="UP000838100">
    <property type="component" value="Unassembled WGS sequence"/>
</dbReference>
<dbReference type="PANTHER" id="PTHR23546:SF1">
    <property type="entry name" value="MEMBRANE PROTEIN"/>
    <property type="match status" value="1"/>
</dbReference>
<dbReference type="PANTHER" id="PTHR23546">
    <property type="entry name" value="TRANSPORT PROTEIN"/>
    <property type="match status" value="1"/>
</dbReference>
<dbReference type="InterPro" id="IPR036259">
    <property type="entry name" value="MFS_trans_sf"/>
</dbReference>
<dbReference type="SUPFAM" id="SSF103473">
    <property type="entry name" value="MFS general substrate transporter"/>
    <property type="match status" value="1"/>
</dbReference>
<evidence type="ECO:0000256" key="5">
    <source>
        <dbReference type="SAM" id="Phobius"/>
    </source>
</evidence>
<dbReference type="EMBL" id="CAKLPX010000001">
    <property type="protein sequence ID" value="CAH0990543.1"/>
    <property type="molecule type" value="Genomic_DNA"/>
</dbReference>
<sequence>MSNSFPEAAPLADQMPSGRLNLLLLATFAMGMGQTVVFAIIPMLGRELFAAEHWQITFGAWQYNPPPELLVNTLIATSSLTYFLVTPFWGRRSDVIGRKKVILIGLLGYSFGMLLFNAVVHMAYAAILSGWLMLAVLLLSRAAHSLVMSGTFPASMAYMADCTTPATRTRGVSRLSAANGIGIMVGPALAWFATISFLAPLYIQAVITASVALVIALYLPQSPQPNLGRKTSKLQFSDPRFAIYLFLGLSMFTMMGMVQQTLGYYFQDRLGLTSVEAAKYFSIGMMCSSGAMLVAQLIVVQRWRGRPQGLLMLGLPVAAIGYLMLVFSVDFQLLAVAMAVFGFGMGLAAPGYNASATLTVEAHEQGALAGLLSAAPGLGYVVGPLLGGWLYSVDVTFPYWAAAIVVVILGVFSILRFRR</sequence>
<keyword evidence="3 5" id="KW-1133">Transmembrane helix</keyword>
<feature type="transmembrane region" description="Helical" evidence="5">
    <location>
        <begin position="201"/>
        <end position="220"/>
    </location>
</feature>
<evidence type="ECO:0000313" key="7">
    <source>
        <dbReference type="EMBL" id="CAH0990543.1"/>
    </source>
</evidence>
<feature type="transmembrane region" description="Helical" evidence="5">
    <location>
        <begin position="397"/>
        <end position="417"/>
    </location>
</feature>
<dbReference type="Gene3D" id="1.20.1250.20">
    <property type="entry name" value="MFS general substrate transporter like domains"/>
    <property type="match status" value="1"/>
</dbReference>
<keyword evidence="2 5" id="KW-0812">Transmembrane</keyword>
<feature type="transmembrane region" description="Helical" evidence="5">
    <location>
        <begin position="241"/>
        <end position="260"/>
    </location>
</feature>
<comment type="subcellular location">
    <subcellularLocation>
        <location evidence="1">Membrane</location>
        <topology evidence="1">Multi-pass membrane protein</topology>
    </subcellularLocation>
</comment>
<dbReference type="Pfam" id="PF07690">
    <property type="entry name" value="MFS_1"/>
    <property type="match status" value="1"/>
</dbReference>
<keyword evidence="4 5" id="KW-0472">Membrane</keyword>
<evidence type="ECO:0000256" key="2">
    <source>
        <dbReference type="ARBA" id="ARBA00022692"/>
    </source>
</evidence>
<gene>
    <name evidence="7" type="primary">tetA</name>
    <name evidence="7" type="ORF">SIN8267_00636</name>
</gene>
<dbReference type="RefSeq" id="WP_237443225.1">
    <property type="nucleotide sequence ID" value="NZ_CAKLPX010000001.1"/>
</dbReference>
<feature type="transmembrane region" description="Helical" evidence="5">
    <location>
        <begin position="309"/>
        <end position="327"/>
    </location>
</feature>
<accession>A0ABM9ABH0</accession>
<feature type="transmembrane region" description="Helical" evidence="5">
    <location>
        <begin position="130"/>
        <end position="154"/>
    </location>
</feature>
<feature type="transmembrane region" description="Helical" evidence="5">
    <location>
        <begin position="366"/>
        <end position="391"/>
    </location>
</feature>
<reference evidence="7" key="1">
    <citation type="submission" date="2021-12" db="EMBL/GenBank/DDBJ databases">
        <authorList>
            <person name="Rodrigo-Torres L."/>
            <person name="Arahal R. D."/>
            <person name="Lucena T."/>
        </authorList>
    </citation>
    <scope>NUCLEOTIDE SEQUENCE</scope>
    <source>
        <strain evidence="7">CECT 8267</strain>
    </source>
</reference>
<comment type="caution">
    <text evidence="7">The sequence shown here is derived from an EMBL/GenBank/DDBJ whole genome shotgun (WGS) entry which is preliminary data.</text>
</comment>
<feature type="transmembrane region" description="Helical" evidence="5">
    <location>
        <begin position="175"/>
        <end position="195"/>
    </location>
</feature>
<dbReference type="InterPro" id="IPR001958">
    <property type="entry name" value="Tet-R_TetA/multi-R_MdtG-like"/>
</dbReference>
<dbReference type="InterPro" id="IPR011701">
    <property type="entry name" value="MFS"/>
</dbReference>
<evidence type="ECO:0000256" key="4">
    <source>
        <dbReference type="ARBA" id="ARBA00023136"/>
    </source>
</evidence>
<evidence type="ECO:0000256" key="3">
    <source>
        <dbReference type="ARBA" id="ARBA00022989"/>
    </source>
</evidence>